<dbReference type="AlphaFoldDB" id="A0A7I9ZAX5"/>
<feature type="compositionally biased region" description="Basic and acidic residues" evidence="1">
    <location>
        <begin position="83"/>
        <end position="96"/>
    </location>
</feature>
<feature type="compositionally biased region" description="Basic and acidic residues" evidence="1">
    <location>
        <begin position="148"/>
        <end position="157"/>
    </location>
</feature>
<feature type="region of interest" description="Disordered" evidence="1">
    <location>
        <begin position="80"/>
        <end position="292"/>
    </location>
</feature>
<sequence length="313" mass="34769">MRPTFIRAVPDEIERYGFAGAVLLAHIRFRCESDGPGRFERDGFRWWRVSRRDLGYEVGASADTVKRALEKLGDAVVSANNLDKPEDQTRAYRPTDDQAPLTCQKAESPRSDLPEGDIATDLGEIATPPRRNRHSTGAKSQPALPIETLEKREREGGEEGCAVPDEPGPLDAEIVPDPANAHPPQNQPDSTDPADAWVEAELVDDDPDPEPQQYCDRHMPHGTDGNCGACGRRRRIREKWEQRQQTSLLRGIFSKTAEPPQPVRRQPEPRPEPPSWVPGPDGRPRCRRHGHRKVAPVECAGCRDAAIAAEESA</sequence>
<organism evidence="2 3">
    <name type="scientific">Mycobacterium timonense</name>
    <dbReference type="NCBI Taxonomy" id="701043"/>
    <lineage>
        <taxon>Bacteria</taxon>
        <taxon>Bacillati</taxon>
        <taxon>Actinomycetota</taxon>
        <taxon>Actinomycetes</taxon>
        <taxon>Mycobacteriales</taxon>
        <taxon>Mycobacteriaceae</taxon>
        <taxon>Mycobacterium</taxon>
        <taxon>Mycobacterium avium complex (MAC)</taxon>
    </lineage>
</organism>
<dbReference type="RefSeq" id="WP_163713125.1">
    <property type="nucleotide sequence ID" value="NZ_BLLA01000001.1"/>
</dbReference>
<proteinExistence type="predicted"/>
<reference evidence="2 3" key="1">
    <citation type="journal article" date="2019" name="Emerg. Microbes Infect.">
        <title>Comprehensive subspecies identification of 175 nontuberculous mycobacteria species based on 7547 genomic profiles.</title>
        <authorList>
            <person name="Matsumoto Y."/>
            <person name="Kinjo T."/>
            <person name="Motooka D."/>
            <person name="Nabeya D."/>
            <person name="Jung N."/>
            <person name="Uechi K."/>
            <person name="Horii T."/>
            <person name="Iida T."/>
            <person name="Fujita J."/>
            <person name="Nakamura S."/>
        </authorList>
    </citation>
    <scope>NUCLEOTIDE SEQUENCE [LARGE SCALE GENOMIC DNA]</scope>
    <source>
        <strain evidence="2 3">JCM 30726</strain>
    </source>
</reference>
<accession>A0A7I9ZAX5</accession>
<name>A0A7I9ZAX5_9MYCO</name>
<dbReference type="Proteomes" id="UP000465301">
    <property type="component" value="Unassembled WGS sequence"/>
</dbReference>
<evidence type="ECO:0000313" key="2">
    <source>
        <dbReference type="EMBL" id="GFG98130.1"/>
    </source>
</evidence>
<evidence type="ECO:0000313" key="3">
    <source>
        <dbReference type="Proteomes" id="UP000465301"/>
    </source>
</evidence>
<comment type="caution">
    <text evidence="2">The sequence shown here is derived from an EMBL/GenBank/DDBJ whole genome shotgun (WGS) entry which is preliminary data.</text>
</comment>
<gene>
    <name evidence="2" type="ORF">MTIM_40090</name>
</gene>
<evidence type="ECO:0000256" key="1">
    <source>
        <dbReference type="SAM" id="MobiDB-lite"/>
    </source>
</evidence>
<dbReference type="EMBL" id="BLLA01000001">
    <property type="protein sequence ID" value="GFG98130.1"/>
    <property type="molecule type" value="Genomic_DNA"/>
</dbReference>
<keyword evidence="3" id="KW-1185">Reference proteome</keyword>
<protein>
    <submittedName>
        <fullName evidence="2">Uncharacterized protein</fullName>
    </submittedName>
</protein>